<dbReference type="Gene3D" id="1.25.40.10">
    <property type="entry name" value="Tetratricopeptide repeat domain"/>
    <property type="match status" value="2"/>
</dbReference>
<dbReference type="GO" id="GO:0009279">
    <property type="term" value="C:cell outer membrane"/>
    <property type="evidence" value="ECO:0007669"/>
    <property type="project" value="TreeGrafter"/>
</dbReference>
<feature type="repeat" description="TPR" evidence="3">
    <location>
        <begin position="610"/>
        <end position="643"/>
    </location>
</feature>
<evidence type="ECO:0000256" key="1">
    <source>
        <dbReference type="ARBA" id="ARBA00022737"/>
    </source>
</evidence>
<proteinExistence type="predicted"/>
<dbReference type="PROSITE" id="PS50005">
    <property type="entry name" value="TPR"/>
    <property type="match status" value="4"/>
</dbReference>
<dbReference type="AlphaFoldDB" id="A0A951UL51"/>
<evidence type="ECO:0000313" key="6">
    <source>
        <dbReference type="Proteomes" id="UP000757435"/>
    </source>
</evidence>
<dbReference type="PANTHER" id="PTHR44858:SF1">
    <property type="entry name" value="UDP-N-ACETYLGLUCOSAMINE--PEPTIDE N-ACETYLGLUCOSAMINYLTRANSFERASE SPINDLY-RELATED"/>
    <property type="match status" value="1"/>
</dbReference>
<accession>A0A951UL51</accession>
<keyword evidence="4" id="KW-0812">Transmembrane</keyword>
<keyword evidence="4" id="KW-0472">Membrane</keyword>
<feature type="transmembrane region" description="Helical" evidence="4">
    <location>
        <begin position="7"/>
        <end position="25"/>
    </location>
</feature>
<dbReference type="GO" id="GO:0046813">
    <property type="term" value="P:receptor-mediated virion attachment to host cell"/>
    <property type="evidence" value="ECO:0007669"/>
    <property type="project" value="TreeGrafter"/>
</dbReference>
<reference evidence="5" key="2">
    <citation type="journal article" date="2022" name="Microbiol. Resour. Announc.">
        <title>Metagenome Sequencing to Explore Phylogenomics of Terrestrial Cyanobacteria.</title>
        <authorList>
            <person name="Ward R.D."/>
            <person name="Stajich J.E."/>
            <person name="Johansen J.R."/>
            <person name="Huntemann M."/>
            <person name="Clum A."/>
            <person name="Foster B."/>
            <person name="Foster B."/>
            <person name="Roux S."/>
            <person name="Palaniappan K."/>
            <person name="Varghese N."/>
            <person name="Mukherjee S."/>
            <person name="Reddy T.B.K."/>
            <person name="Daum C."/>
            <person name="Copeland A."/>
            <person name="Chen I.A."/>
            <person name="Ivanova N.N."/>
            <person name="Kyrpides N.C."/>
            <person name="Shapiro N."/>
            <person name="Eloe-Fadrosh E.A."/>
            <person name="Pietrasiak N."/>
        </authorList>
    </citation>
    <scope>NUCLEOTIDE SEQUENCE</scope>
    <source>
        <strain evidence="5">UHER 2000/2452</strain>
    </source>
</reference>
<dbReference type="Pfam" id="PF00515">
    <property type="entry name" value="TPR_1"/>
    <property type="match status" value="1"/>
</dbReference>
<dbReference type="InterPro" id="IPR050498">
    <property type="entry name" value="Ycf3"/>
</dbReference>
<protein>
    <submittedName>
        <fullName evidence="5">Tetratricopeptide repeat protein</fullName>
    </submittedName>
</protein>
<gene>
    <name evidence="5" type="ORF">KME15_01950</name>
</gene>
<dbReference type="EMBL" id="JAHHHD010000001">
    <property type="protein sequence ID" value="MBW4657409.1"/>
    <property type="molecule type" value="Genomic_DNA"/>
</dbReference>
<evidence type="ECO:0000256" key="2">
    <source>
        <dbReference type="ARBA" id="ARBA00022803"/>
    </source>
</evidence>
<comment type="caution">
    <text evidence="5">The sequence shown here is derived from an EMBL/GenBank/DDBJ whole genome shotgun (WGS) entry which is preliminary data.</text>
</comment>
<reference evidence="5" key="1">
    <citation type="submission" date="2021-05" db="EMBL/GenBank/DDBJ databases">
        <authorList>
            <person name="Pietrasiak N."/>
            <person name="Ward R."/>
            <person name="Stajich J.E."/>
            <person name="Kurbessoian T."/>
        </authorList>
    </citation>
    <scope>NUCLEOTIDE SEQUENCE</scope>
    <source>
        <strain evidence="5">UHER 2000/2452</strain>
    </source>
</reference>
<dbReference type="Proteomes" id="UP000757435">
    <property type="component" value="Unassembled WGS sequence"/>
</dbReference>
<dbReference type="InterPro" id="IPR011990">
    <property type="entry name" value="TPR-like_helical_dom_sf"/>
</dbReference>
<feature type="repeat" description="TPR" evidence="3">
    <location>
        <begin position="644"/>
        <end position="677"/>
    </location>
</feature>
<evidence type="ECO:0000256" key="3">
    <source>
        <dbReference type="PROSITE-ProRule" id="PRU00339"/>
    </source>
</evidence>
<name>A0A951UL51_9CYAN</name>
<keyword evidence="4" id="KW-1133">Transmembrane helix</keyword>
<dbReference type="Pfam" id="PF13181">
    <property type="entry name" value="TPR_8"/>
    <property type="match status" value="2"/>
</dbReference>
<organism evidence="5 6">
    <name type="scientific">Drouetiella hepatica Uher 2000/2452</name>
    <dbReference type="NCBI Taxonomy" id="904376"/>
    <lineage>
        <taxon>Bacteria</taxon>
        <taxon>Bacillati</taxon>
        <taxon>Cyanobacteriota</taxon>
        <taxon>Cyanophyceae</taxon>
        <taxon>Oculatellales</taxon>
        <taxon>Oculatellaceae</taxon>
        <taxon>Drouetiella</taxon>
    </lineage>
</organism>
<dbReference type="SMART" id="SM00028">
    <property type="entry name" value="TPR"/>
    <property type="match status" value="5"/>
</dbReference>
<dbReference type="SUPFAM" id="SSF48452">
    <property type="entry name" value="TPR-like"/>
    <property type="match status" value="1"/>
</dbReference>
<dbReference type="PANTHER" id="PTHR44858">
    <property type="entry name" value="TETRATRICOPEPTIDE REPEAT PROTEIN 6"/>
    <property type="match status" value="1"/>
</dbReference>
<keyword evidence="1" id="KW-0677">Repeat</keyword>
<feature type="repeat" description="TPR" evidence="3">
    <location>
        <begin position="712"/>
        <end position="745"/>
    </location>
</feature>
<evidence type="ECO:0000313" key="5">
    <source>
        <dbReference type="EMBL" id="MBW4657409.1"/>
    </source>
</evidence>
<feature type="repeat" description="TPR" evidence="3">
    <location>
        <begin position="678"/>
        <end position="711"/>
    </location>
</feature>
<sequence length="906" mass="101396">MKRNPRLGALENLSVVGLVAGSIASLVSKQILYTTMPMSLLVVLDLLSRRRFEDNSRQRDLSLAETDQKLAIQVDLLNQHIASLPSVETINGLRQGLLMKDREVARRLYAEITALQQEMHQRLHPLEQQGLDSVRQDMTQLEARHQQMSEDLAAMGIDLRQTKAAIDPAFTEAAIAHLQSDMAGIQATMESLTSQHKPNFSSLQEQISRIDRQFGKLPPPVDLSSLKQEVGELVRMISDLVPRRDLLSLVKEVRELHQQQEWLKQSVVAIETAAVSFNSAFSNLIKPSGAAGSENGANLSHPILSGQLDRDIAQRQVFQSAATPADASAIQEEAAHYLEHLRSQLAEIQSFTETLAAQNQQLQEQMNHLPKSLDMAALQSQLRELSRRIPAAETTLDDFRGRIQEVIQQELHYISQQLQGATPSYDPNYKPNYELVFDWAPASETSGVGSCTLLEEALNCTQKRLILILPWASSCNLDQTILKKMAAFLQQGRRLDIGWCNEVDRQDDRLLKKMQRGWQPSSPQADIQTTLHHLLNFKRAYPQNFQFKILGTRESFLVSDQSFAVLGIADALKTTTALSEAQLKLRTRDPQPIQRLVNRFDNPALDPEDWEAYWNRGATRQNLGDKTGAIADYTHVLEIAPEHALPYSHRGVAYYDVGDLASAIADLTEALRLDPQQAATYCNRAFIHSEQGNLQAAITDYTQAIQIRPDWAIAFFYRGMAWQKLDRHQDAISDYGEAIYLAPDSAVAHYYRGLAWQKLRNTQGAIADLEKAALLFNQYGSLQNAQKALRSLAKLRQISNRVRYSAATEAEEAIVRPGKTVREATRETVAPDFEAIASLFQGIPSEPQVNGCDFTGNPAVTAAPLTFQDLFDAENFDAERLDLETIETQKLEPPSPIASRISQSKI</sequence>
<evidence type="ECO:0000256" key="4">
    <source>
        <dbReference type="SAM" id="Phobius"/>
    </source>
</evidence>
<dbReference type="InterPro" id="IPR019734">
    <property type="entry name" value="TPR_rpt"/>
</dbReference>
<keyword evidence="2 3" id="KW-0802">TPR repeat</keyword>